<dbReference type="RefSeq" id="XP_027615534.1">
    <property type="nucleotide sequence ID" value="XM_027759733.1"/>
</dbReference>
<proteinExistence type="predicted"/>
<feature type="compositionally biased region" description="Polar residues" evidence="1">
    <location>
        <begin position="270"/>
        <end position="286"/>
    </location>
</feature>
<keyword evidence="3" id="KW-1185">Reference proteome</keyword>
<name>A0A401GQU0_9APHY</name>
<dbReference type="GeneID" id="38781538"/>
<dbReference type="InParanoid" id="A0A401GQU0"/>
<gene>
    <name evidence="2" type="ORF">SCP_0606000</name>
</gene>
<evidence type="ECO:0000313" key="3">
    <source>
        <dbReference type="Proteomes" id="UP000287166"/>
    </source>
</evidence>
<dbReference type="EMBL" id="BFAD01000006">
    <property type="protein sequence ID" value="GBE84621.1"/>
    <property type="molecule type" value="Genomic_DNA"/>
</dbReference>
<dbReference type="OrthoDB" id="429813at2759"/>
<dbReference type="Proteomes" id="UP000287166">
    <property type="component" value="Unassembled WGS sequence"/>
</dbReference>
<accession>A0A401GQU0</accession>
<sequence>MTSLRIAHVIRPFRSGSEGTVVAILVNCDTFLYHALTVGLIRASLVPFPVSPHDFPHAIANMLQQTDLSSRHNAACIPDLIDATRAILDLSYALELTHLPALSDTFAPFASPDHPLRAPSPYPPVPHRLPKACTAHQYFGPLLHWAHNEEDIKFFAIASLHALTFAGGLLSLVNGNKIFSSSIRLYAFYCATKFGAVTATFDVDDDVPSETNLKATGKSRSDWRWMQFNGQCSVRWVSRADGTHELHFLTCVTVTHQPSAENFPGGEKGYSTSDLWEQHPTSQSHSDSARKSHRRTFAGFWAIMFGRGRAHPGVLIELRHAAAIQLDDASAFTTFVKRIWPQVEEANALAPMYGSVSAIAKEMVLLGTPLAHFCVLRRVPCSVMQHWHCTSNILISCVDDSVCIKLYG</sequence>
<protein>
    <submittedName>
        <fullName evidence="2">Uncharacterized protein</fullName>
    </submittedName>
</protein>
<evidence type="ECO:0000313" key="2">
    <source>
        <dbReference type="EMBL" id="GBE84621.1"/>
    </source>
</evidence>
<evidence type="ECO:0000256" key="1">
    <source>
        <dbReference type="SAM" id="MobiDB-lite"/>
    </source>
</evidence>
<dbReference type="Pfam" id="PF23562">
    <property type="entry name" value="AMP-binding_C_3"/>
    <property type="match status" value="1"/>
</dbReference>
<organism evidence="2 3">
    <name type="scientific">Sparassis crispa</name>
    <dbReference type="NCBI Taxonomy" id="139825"/>
    <lineage>
        <taxon>Eukaryota</taxon>
        <taxon>Fungi</taxon>
        <taxon>Dikarya</taxon>
        <taxon>Basidiomycota</taxon>
        <taxon>Agaricomycotina</taxon>
        <taxon>Agaricomycetes</taxon>
        <taxon>Polyporales</taxon>
        <taxon>Sparassidaceae</taxon>
        <taxon>Sparassis</taxon>
    </lineage>
</organism>
<dbReference type="AlphaFoldDB" id="A0A401GQU0"/>
<comment type="caution">
    <text evidence="2">The sequence shown here is derived from an EMBL/GenBank/DDBJ whole genome shotgun (WGS) entry which is preliminary data.</text>
</comment>
<reference evidence="2 3" key="1">
    <citation type="journal article" date="2018" name="Sci. Rep.">
        <title>Genome sequence of the cauliflower mushroom Sparassis crispa (Hanabiratake) and its association with beneficial usage.</title>
        <authorList>
            <person name="Kiyama R."/>
            <person name="Furutani Y."/>
            <person name="Kawaguchi K."/>
            <person name="Nakanishi T."/>
        </authorList>
    </citation>
    <scope>NUCLEOTIDE SEQUENCE [LARGE SCALE GENOMIC DNA]</scope>
</reference>
<dbReference type="STRING" id="139825.A0A401GQU0"/>
<feature type="region of interest" description="Disordered" evidence="1">
    <location>
        <begin position="260"/>
        <end position="290"/>
    </location>
</feature>